<dbReference type="Proteomes" id="UP000282656">
    <property type="component" value="Unassembled WGS sequence"/>
</dbReference>
<protein>
    <submittedName>
        <fullName evidence="2">ATP-binding protein</fullName>
    </submittedName>
</protein>
<dbReference type="GO" id="GO:0016887">
    <property type="term" value="F:ATP hydrolysis activity"/>
    <property type="evidence" value="ECO:0007669"/>
    <property type="project" value="InterPro"/>
</dbReference>
<organism evidence="2 3">
    <name type="scientific">Corallococcus interemptor</name>
    <dbReference type="NCBI Taxonomy" id="2316720"/>
    <lineage>
        <taxon>Bacteria</taxon>
        <taxon>Pseudomonadati</taxon>
        <taxon>Myxococcota</taxon>
        <taxon>Myxococcia</taxon>
        <taxon>Myxococcales</taxon>
        <taxon>Cystobacterineae</taxon>
        <taxon>Myxococcaceae</taxon>
        <taxon>Corallococcus</taxon>
    </lineage>
</organism>
<evidence type="ECO:0000313" key="2">
    <source>
        <dbReference type="EMBL" id="RKH70350.1"/>
    </source>
</evidence>
<evidence type="ECO:0000259" key="1">
    <source>
        <dbReference type="Pfam" id="PF13304"/>
    </source>
</evidence>
<proteinExistence type="predicted"/>
<sequence>MLIEFRLENHRSVQDEQVLTMEAGRIGTDGDPRLRVIQGHSEPLLPVAAVYGANASGKSNVVSGIEFMRNAVVHSHRAWPPEGGVPRDPFAWGIKSQEPSLFEVTFVNGEIRYQYGFVADDDRFLEEWLHAWPHGRKQVLFEREGDNFKFGEHLHGENKLVEQVTRPNALFLSAAAQNRHDQLTPLYGWFRQVRVANLGVRRRTVQDVSETWLSRSMTPVPTTEQQELSATAPVADDRIGALRALLQAADVGIVDLKVSVEEDDGSSVRARRARRVRLFLQHQAGNDDAWLPLEEESQGTLTLVRLAPHILETLWTGGVLVVDELEASLHPLLGLHIVRQFNDSKLNPKNAQLVFTTHDTNLLGTTLGEAPLRRDQIWLAEKDESGTSRIYPLTDYKPRKEENLERGYLQGRYGAIPFLGEIAPVKE</sequence>
<keyword evidence="2" id="KW-0067">ATP-binding</keyword>
<dbReference type="AlphaFoldDB" id="A0A3A8QTZ5"/>
<dbReference type="RefSeq" id="WP_121769748.1">
    <property type="nucleotide sequence ID" value="NZ_RAWM01000024.1"/>
</dbReference>
<dbReference type="SUPFAM" id="SSF52540">
    <property type="entry name" value="P-loop containing nucleoside triphosphate hydrolases"/>
    <property type="match status" value="1"/>
</dbReference>
<feature type="domain" description="ATPase AAA-type core" evidence="1">
    <location>
        <begin position="47"/>
        <end position="363"/>
    </location>
</feature>
<dbReference type="OrthoDB" id="9809324at2"/>
<keyword evidence="3" id="KW-1185">Reference proteome</keyword>
<keyword evidence="2" id="KW-0547">Nucleotide-binding</keyword>
<accession>A0A3A8QTZ5</accession>
<reference evidence="3" key="1">
    <citation type="submission" date="2018-09" db="EMBL/GenBank/DDBJ databases">
        <authorList>
            <person name="Livingstone P.G."/>
            <person name="Whitworth D.E."/>
        </authorList>
    </citation>
    <scope>NUCLEOTIDE SEQUENCE [LARGE SCALE GENOMIC DNA]</scope>
    <source>
        <strain evidence="3">AB047A</strain>
    </source>
</reference>
<dbReference type="InterPro" id="IPR003959">
    <property type="entry name" value="ATPase_AAA_core"/>
</dbReference>
<dbReference type="EMBL" id="RAWM01000024">
    <property type="protein sequence ID" value="RKH70350.1"/>
    <property type="molecule type" value="Genomic_DNA"/>
</dbReference>
<dbReference type="Pfam" id="PF13304">
    <property type="entry name" value="AAA_21"/>
    <property type="match status" value="1"/>
</dbReference>
<dbReference type="InterPro" id="IPR027417">
    <property type="entry name" value="P-loop_NTPase"/>
</dbReference>
<dbReference type="Gene3D" id="3.40.50.300">
    <property type="entry name" value="P-loop containing nucleotide triphosphate hydrolases"/>
    <property type="match status" value="1"/>
</dbReference>
<comment type="caution">
    <text evidence="2">The sequence shown here is derived from an EMBL/GenBank/DDBJ whole genome shotgun (WGS) entry which is preliminary data.</text>
</comment>
<dbReference type="PANTHER" id="PTHR40396">
    <property type="entry name" value="ATPASE-LIKE PROTEIN"/>
    <property type="match status" value="1"/>
</dbReference>
<evidence type="ECO:0000313" key="3">
    <source>
        <dbReference type="Proteomes" id="UP000282656"/>
    </source>
</evidence>
<name>A0A3A8QTZ5_9BACT</name>
<dbReference type="GO" id="GO:0005524">
    <property type="term" value="F:ATP binding"/>
    <property type="evidence" value="ECO:0007669"/>
    <property type="project" value="UniProtKB-KW"/>
</dbReference>
<gene>
    <name evidence="2" type="ORF">D7X96_11680</name>
</gene>
<dbReference type="PANTHER" id="PTHR40396:SF1">
    <property type="entry name" value="ATPASE AAA-TYPE CORE DOMAIN-CONTAINING PROTEIN"/>
    <property type="match status" value="1"/>
</dbReference>